<dbReference type="RefSeq" id="WP_090963107.1">
    <property type="nucleotide sequence ID" value="NZ_FOOA01000008.1"/>
</dbReference>
<reference evidence="2 3" key="1">
    <citation type="submission" date="2020-08" db="EMBL/GenBank/DDBJ databases">
        <title>Genomic Encyclopedia of Type Strains, Phase IV (KMG-IV): sequencing the most valuable type-strain genomes for metagenomic binning, comparative biology and taxonomic classification.</title>
        <authorList>
            <person name="Goeker M."/>
        </authorList>
    </citation>
    <scope>NUCLEOTIDE SEQUENCE [LARGE SCALE GENOMIC DNA]</scope>
    <source>
        <strain evidence="2 3">DSM 25024</strain>
    </source>
</reference>
<accession>A0A7W6FUM5</accession>
<comment type="caution">
    <text evidence="2">The sequence shown here is derived from an EMBL/GenBank/DDBJ whole genome shotgun (WGS) entry which is preliminary data.</text>
</comment>
<organism evidence="2 3">
    <name type="scientific">Aureimonas phyllosphaerae</name>
    <dbReference type="NCBI Taxonomy" id="1166078"/>
    <lineage>
        <taxon>Bacteria</taxon>
        <taxon>Pseudomonadati</taxon>
        <taxon>Pseudomonadota</taxon>
        <taxon>Alphaproteobacteria</taxon>
        <taxon>Hyphomicrobiales</taxon>
        <taxon>Aurantimonadaceae</taxon>
        <taxon>Aureimonas</taxon>
    </lineage>
</organism>
<name>A0A7W6FUM5_9HYPH</name>
<evidence type="ECO:0000313" key="3">
    <source>
        <dbReference type="Proteomes" id="UP000531216"/>
    </source>
</evidence>
<sequence>MTPFSLGPACTLSQAEAIHAALSEHLLDHAGEGLLVDASAVEEADISLVQILVSAGRTAASRHLAMTLEPSPAVTALLARAGLDDWAASLRA</sequence>
<gene>
    <name evidence="2" type="ORF">GGR05_002393</name>
</gene>
<dbReference type="InterPro" id="IPR058548">
    <property type="entry name" value="MlaB-like_STAS"/>
</dbReference>
<feature type="domain" description="MlaB-like STAS" evidence="1">
    <location>
        <begin position="7"/>
        <end position="84"/>
    </location>
</feature>
<dbReference type="OrthoDB" id="7916253at2"/>
<dbReference type="Gene3D" id="3.30.750.24">
    <property type="entry name" value="STAS domain"/>
    <property type="match status" value="1"/>
</dbReference>
<dbReference type="EMBL" id="JACIDO010000004">
    <property type="protein sequence ID" value="MBB3936243.1"/>
    <property type="molecule type" value="Genomic_DNA"/>
</dbReference>
<dbReference type="SUPFAM" id="SSF52091">
    <property type="entry name" value="SpoIIaa-like"/>
    <property type="match status" value="1"/>
</dbReference>
<dbReference type="AlphaFoldDB" id="A0A7W6FUM5"/>
<evidence type="ECO:0000313" key="2">
    <source>
        <dbReference type="EMBL" id="MBB3936243.1"/>
    </source>
</evidence>
<keyword evidence="3" id="KW-1185">Reference proteome</keyword>
<dbReference type="Pfam" id="PF13466">
    <property type="entry name" value="STAS_2"/>
    <property type="match status" value="1"/>
</dbReference>
<dbReference type="InterPro" id="IPR036513">
    <property type="entry name" value="STAS_dom_sf"/>
</dbReference>
<dbReference type="Proteomes" id="UP000531216">
    <property type="component" value="Unassembled WGS sequence"/>
</dbReference>
<protein>
    <submittedName>
        <fullName evidence="2">Anti-anti-sigma regulatory factor</fullName>
    </submittedName>
</protein>
<evidence type="ECO:0000259" key="1">
    <source>
        <dbReference type="Pfam" id="PF13466"/>
    </source>
</evidence>
<proteinExistence type="predicted"/>